<gene>
    <name evidence="2" type="ORF">SM757_25050</name>
</gene>
<dbReference type="Gene3D" id="1.10.10.10">
    <property type="entry name" value="Winged helix-like DNA-binding domain superfamily/Winged helix DNA-binding domain"/>
    <property type="match status" value="1"/>
</dbReference>
<dbReference type="Proteomes" id="UP001293718">
    <property type="component" value="Unassembled WGS sequence"/>
</dbReference>
<reference evidence="2 3" key="1">
    <citation type="submission" date="2023-11" db="EMBL/GenBank/DDBJ databases">
        <title>Draft genome of Azohydromonas lata strain H1 (DSM1123), a polyhydroxyalkanoate producer.</title>
        <authorList>
            <person name="Traversa D."/>
            <person name="D'Addabbo P."/>
            <person name="Pazzani C."/>
            <person name="Manzari C."/>
            <person name="Chiara M."/>
            <person name="Scrascia M."/>
        </authorList>
    </citation>
    <scope>NUCLEOTIDE SEQUENCE [LARGE SCALE GENOMIC DNA]</scope>
    <source>
        <strain evidence="2 3">H1</strain>
    </source>
</reference>
<dbReference type="InterPro" id="IPR036390">
    <property type="entry name" value="WH_DNA-bd_sf"/>
</dbReference>
<dbReference type="Pfam" id="PF21205">
    <property type="entry name" value="Rep3_C"/>
    <property type="match status" value="1"/>
</dbReference>
<comment type="caution">
    <text evidence="2">The sequence shown here is derived from an EMBL/GenBank/DDBJ whole genome shotgun (WGS) entry which is preliminary data.</text>
</comment>
<proteinExistence type="predicted"/>
<sequence>MAKKLTSLKKDAPAGMLNKPVAALAIVPLNKSLTVTARKAYNVMLHIAQRQGAQGADGSTGFSAPLNAILRGFGAGSNVAVDAKRYIEQMMSTKIEWRPLSRGEQWSLLPADAAAASFAEGGAADTRDELRMFNMLSEVRLYKKNGENWVTWFYPPTIQQQMLGPNRWARLELETIAQLGTYTAVALYEICARYRDNPGGVTARQHWSWWVAVLKGSELARQREWRKFKNEFVSPAIRDINEISDLEIELLEYKEGRAVAEVQFAVRRKQAPEVAAARAEQQPADVTQVARALALGLRESDVDAFMERYGEATVARALDAMQRYAGAGASKPIVNKAAYLKTILAGLENEAHPTVAQPGTPAPAPAAAAPGPMAAAPRPAAAVREAGLQNPATAAQQAQSRALAQARAVFEALPEAEQAAWMERLRAHVVAAGTATPTLMRRLDARQWQSPLVMASMVRFYMEQNGLG</sequence>
<dbReference type="InterPro" id="IPR036388">
    <property type="entry name" value="WH-like_DNA-bd_sf"/>
</dbReference>
<dbReference type="EMBL" id="JAXOJX010000052">
    <property type="protein sequence ID" value="MDZ5459854.1"/>
    <property type="molecule type" value="Genomic_DNA"/>
</dbReference>
<dbReference type="RefSeq" id="WP_322467481.1">
    <property type="nucleotide sequence ID" value="NZ_JAXOJX010000052.1"/>
</dbReference>
<dbReference type="SUPFAM" id="SSF46785">
    <property type="entry name" value="Winged helix' DNA-binding domain"/>
    <property type="match status" value="1"/>
</dbReference>
<evidence type="ECO:0000313" key="2">
    <source>
        <dbReference type="EMBL" id="MDZ5459854.1"/>
    </source>
</evidence>
<protein>
    <submittedName>
        <fullName evidence="2">Replication initiation protein</fullName>
    </submittedName>
</protein>
<organism evidence="2 3">
    <name type="scientific">Azohydromonas lata</name>
    <dbReference type="NCBI Taxonomy" id="45677"/>
    <lineage>
        <taxon>Bacteria</taxon>
        <taxon>Pseudomonadati</taxon>
        <taxon>Pseudomonadota</taxon>
        <taxon>Betaproteobacteria</taxon>
        <taxon>Burkholderiales</taxon>
        <taxon>Sphaerotilaceae</taxon>
        <taxon>Azohydromonas</taxon>
    </lineage>
</organism>
<evidence type="ECO:0000313" key="3">
    <source>
        <dbReference type="Proteomes" id="UP001293718"/>
    </source>
</evidence>
<accession>A0ABU5ILX3</accession>
<name>A0ABU5ILX3_9BURK</name>
<feature type="region of interest" description="Disordered" evidence="1">
    <location>
        <begin position="354"/>
        <end position="377"/>
    </location>
</feature>
<evidence type="ECO:0000256" key="1">
    <source>
        <dbReference type="SAM" id="MobiDB-lite"/>
    </source>
</evidence>
<keyword evidence="3" id="KW-1185">Reference proteome</keyword>